<dbReference type="Proteomes" id="UP000232003">
    <property type="component" value="Chromosome"/>
</dbReference>
<evidence type="ECO:0000313" key="2">
    <source>
        <dbReference type="EMBL" id="AUB37479.1"/>
    </source>
</evidence>
<feature type="compositionally biased region" description="Gly residues" evidence="1">
    <location>
        <begin position="9"/>
        <end position="25"/>
    </location>
</feature>
<accession>A0A2K8SPU4</accession>
<reference evidence="2 3" key="1">
    <citation type="submission" date="2017-11" db="EMBL/GenBank/DDBJ databases">
        <title>Complete genome of a free-living desiccation-tolerant cyanobacterium and its photosynthetic adaptation to extreme terrestrial habitat.</title>
        <authorList>
            <person name="Shang J."/>
        </authorList>
    </citation>
    <scope>NUCLEOTIDE SEQUENCE [LARGE SCALE GENOMIC DNA]</scope>
    <source>
        <strain evidence="2 3">CCNUN1</strain>
    </source>
</reference>
<name>A0A2K8SPU4_9NOSO</name>
<proteinExistence type="predicted"/>
<evidence type="ECO:0000256" key="1">
    <source>
        <dbReference type="SAM" id="MobiDB-lite"/>
    </source>
</evidence>
<gene>
    <name evidence="2" type="ORF">COO91_03424</name>
</gene>
<dbReference type="EMBL" id="CP024785">
    <property type="protein sequence ID" value="AUB37479.1"/>
    <property type="molecule type" value="Genomic_DNA"/>
</dbReference>
<evidence type="ECO:0000313" key="3">
    <source>
        <dbReference type="Proteomes" id="UP000232003"/>
    </source>
</evidence>
<keyword evidence="3" id="KW-1185">Reference proteome</keyword>
<feature type="region of interest" description="Disordered" evidence="1">
    <location>
        <begin position="1"/>
        <end position="55"/>
    </location>
</feature>
<dbReference type="KEGG" id="nfl:COO91_03424"/>
<dbReference type="AlphaFoldDB" id="A0A2K8SPU4"/>
<sequence>MASKNICCKGGGAGGGGGKGGGGGTKQKTAKKPKTKSANGSVKQRRDAAKASGIKGVAKMNSQKLADLGF</sequence>
<organism evidence="2 3">
    <name type="scientific">Nostoc flagelliforme CCNUN1</name>
    <dbReference type="NCBI Taxonomy" id="2038116"/>
    <lineage>
        <taxon>Bacteria</taxon>
        <taxon>Bacillati</taxon>
        <taxon>Cyanobacteriota</taxon>
        <taxon>Cyanophyceae</taxon>
        <taxon>Nostocales</taxon>
        <taxon>Nostocaceae</taxon>
        <taxon>Nostoc</taxon>
    </lineage>
</organism>
<protein>
    <submittedName>
        <fullName evidence="2">Uncharacterized protein</fullName>
    </submittedName>
</protein>